<organism evidence="7 8">
    <name type="scientific">Saccoglossus kowalevskii</name>
    <name type="common">Acorn worm</name>
    <dbReference type="NCBI Taxonomy" id="10224"/>
    <lineage>
        <taxon>Eukaryota</taxon>
        <taxon>Metazoa</taxon>
        <taxon>Hemichordata</taxon>
        <taxon>Enteropneusta</taxon>
        <taxon>Harrimaniidae</taxon>
        <taxon>Saccoglossus</taxon>
    </lineage>
</organism>
<evidence type="ECO:0000256" key="2">
    <source>
        <dbReference type="ARBA" id="ARBA00022475"/>
    </source>
</evidence>
<dbReference type="Gene3D" id="3.40.50.300">
    <property type="entry name" value="P-loop containing nucleotide triphosphate hydrolases"/>
    <property type="match status" value="1"/>
</dbReference>
<dbReference type="InterPro" id="IPR027417">
    <property type="entry name" value="P-loop_NTPase"/>
</dbReference>
<evidence type="ECO:0000256" key="6">
    <source>
        <dbReference type="ARBA" id="ARBA00023288"/>
    </source>
</evidence>
<dbReference type="GeneID" id="102801295"/>
<gene>
    <name evidence="8" type="primary">LOC102801295</name>
</gene>
<sequence length="200" mass="22470">MGKYKKCSVVVLGTPGVGKTSLITRMLFGVFGGKDPGLYPVNETYTRKYHNQSSEEIEMEFLIINKIPRYSEYKVCTPDVFLFVYDPDDWFSVMDLLEMMTLAKSCHPMLSKVPVIIVANKIDVRDNRDLHGNNVNETEQANELKSFCKSVHMQTSAKTGYNVSNLLRALINAYVKSAPVKTVEDGAPVLFRCSGHCTQT</sequence>
<proteinExistence type="predicted"/>
<dbReference type="SMART" id="SM00173">
    <property type="entry name" value="RAS"/>
    <property type="match status" value="1"/>
</dbReference>
<keyword evidence="4" id="KW-0547">Nucleotide-binding</keyword>
<evidence type="ECO:0000256" key="3">
    <source>
        <dbReference type="ARBA" id="ARBA00022481"/>
    </source>
</evidence>
<comment type="subcellular location">
    <subcellularLocation>
        <location evidence="1">Cell membrane</location>
        <topology evidence="1">Lipid-anchor</topology>
    </subcellularLocation>
</comment>
<dbReference type="InterPro" id="IPR052236">
    <property type="entry name" value="Small_GTPase_RasD"/>
</dbReference>
<accession>A0ABM0MHY3</accession>
<evidence type="ECO:0000313" key="7">
    <source>
        <dbReference type="Proteomes" id="UP000694865"/>
    </source>
</evidence>
<dbReference type="PANTHER" id="PTHR46149">
    <property type="entry name" value="MIP08469P"/>
    <property type="match status" value="1"/>
</dbReference>
<dbReference type="Pfam" id="PF00071">
    <property type="entry name" value="Ras"/>
    <property type="match status" value="1"/>
</dbReference>
<dbReference type="RefSeq" id="XP_006819624.1">
    <property type="nucleotide sequence ID" value="XM_006819561.1"/>
</dbReference>
<dbReference type="Proteomes" id="UP000694865">
    <property type="component" value="Unplaced"/>
</dbReference>
<evidence type="ECO:0000256" key="1">
    <source>
        <dbReference type="ARBA" id="ARBA00004193"/>
    </source>
</evidence>
<reference evidence="8" key="1">
    <citation type="submission" date="2025-08" db="UniProtKB">
        <authorList>
            <consortium name="RefSeq"/>
        </authorList>
    </citation>
    <scope>IDENTIFICATION</scope>
    <source>
        <tissue evidence="8">Testes</tissue>
    </source>
</reference>
<dbReference type="CDD" id="cd00882">
    <property type="entry name" value="Ras_like_GTPase"/>
    <property type="match status" value="1"/>
</dbReference>
<keyword evidence="7" id="KW-1185">Reference proteome</keyword>
<keyword evidence="2" id="KW-1003">Cell membrane</keyword>
<dbReference type="SMART" id="SM00174">
    <property type="entry name" value="RHO"/>
    <property type="match status" value="1"/>
</dbReference>
<evidence type="ECO:0000313" key="8">
    <source>
        <dbReference type="RefSeq" id="XP_006819624.1"/>
    </source>
</evidence>
<keyword evidence="6" id="KW-0449">Lipoprotein</keyword>
<dbReference type="SUPFAM" id="SSF52540">
    <property type="entry name" value="P-loop containing nucleoside triphosphate hydrolases"/>
    <property type="match status" value="1"/>
</dbReference>
<evidence type="ECO:0000256" key="4">
    <source>
        <dbReference type="ARBA" id="ARBA00023134"/>
    </source>
</evidence>
<keyword evidence="3" id="KW-0488">Methylation</keyword>
<dbReference type="PRINTS" id="PR00449">
    <property type="entry name" value="RASTRNSFRMNG"/>
</dbReference>
<protein>
    <submittedName>
        <fullName evidence="8">Ras-related protein rapA-like</fullName>
    </submittedName>
</protein>
<keyword evidence="4" id="KW-0342">GTP-binding</keyword>
<dbReference type="PANTHER" id="PTHR46149:SF3">
    <property type="entry name" value="MIP08469P"/>
    <property type="match status" value="1"/>
</dbReference>
<keyword evidence="5" id="KW-0472">Membrane</keyword>
<dbReference type="SMART" id="SM00175">
    <property type="entry name" value="RAB"/>
    <property type="match status" value="1"/>
</dbReference>
<dbReference type="InterPro" id="IPR001806">
    <property type="entry name" value="Small_GTPase"/>
</dbReference>
<name>A0ABM0MHY3_SACKO</name>
<evidence type="ECO:0000256" key="5">
    <source>
        <dbReference type="ARBA" id="ARBA00023136"/>
    </source>
</evidence>